<dbReference type="InterPro" id="IPR040521">
    <property type="entry name" value="KDZ"/>
</dbReference>
<sequence length="961" mass="110011">MRGFVSNFQGFLSLLFAGEFEPDIGKLCGCGLDRCTVRCTDCFQAQPTCVRCFVSNHTNNPFHWVEEWNGSYFVRKDLTELGYAITLGHHGDCCPQVDYDSSESYIDFHLIDGNGIHRSKFVFCNCAAAGDRVQQLMQSRIFPASAARPTTGFTFNFMESSHLDVWESKKSAYDFIAALRRKTNNAFPQTVPDVYKLFLRVMRVWWALVMEKRSGQCHGIDKHLPRRTPGGTVVPCFACPEPGFNMEEEDLDDDELRAVICLHLRHRHINTLFLSADGHFGLQRKSKIDDPDDVSLTEGKSCFPTDSTYQEYVENSKNSTEKSTCARLNAANFQNKLKFRGCAVSGVVGITCARHSTFKRDGIVDLHVGERYANTDYALCGALHNLPLVRNIVLTYDIACQYSIKLVERFRNAANEGVFPSFISSAIKRLQLLVPKMHLQGHKDDCRYRWSLNWTKWMGRTDGERIEGTWAEAKQAGGMTKEMNAGHRHDTLNDFFNDWNWIKVQNLATSLSRLYTKAKETAEERCEHFQGLSILRGHALVHKWQKEPTQPYQKGSEWHSVYRLKEQKAPSQAKILKEMIAGEQRAEEASQARATTPVALFLNVGLKLQAKQYVLRLLLFTEQRLITEWIRRALRSTKIPTSEDDQTLDTMLEQQRLGADLKKWHQQQRHICPQVVPYVISEPYKPPQWEKLFLPSDFTSSEPTKLGLETLGAEELKLRQGEANDALRSLREHIQHSQALRQHKNARSNAVHGQEKNTRAVQKIKDVQTKIQSYVNKYRQARTAMIALGCNPQDPKFGFPELRDEDLYTKNVDQPHNLGDGRKVEGWIWQQGYHGNLSEAEQAEYILDSAQVQWHRARTDMERWQEEVEILAQEFRRAIQGFNKMGTVWTALAHDHEEEPGKKAYALKVANMYQEMGKDVQEKFAKVGGTWPRAGVSLAQHVKSERPDQKIDWDASIAEGN</sequence>
<keyword evidence="4" id="KW-1185">Reference proteome</keyword>
<dbReference type="Proteomes" id="UP001215280">
    <property type="component" value="Unassembled WGS sequence"/>
</dbReference>
<evidence type="ECO:0000313" key="4">
    <source>
        <dbReference type="Proteomes" id="UP001215280"/>
    </source>
</evidence>
<reference evidence="3" key="1">
    <citation type="submission" date="2023-03" db="EMBL/GenBank/DDBJ databases">
        <title>Massive genome expansion in bonnet fungi (Mycena s.s.) driven by repeated elements and novel gene families across ecological guilds.</title>
        <authorList>
            <consortium name="Lawrence Berkeley National Laboratory"/>
            <person name="Harder C.B."/>
            <person name="Miyauchi S."/>
            <person name="Viragh M."/>
            <person name="Kuo A."/>
            <person name="Thoen E."/>
            <person name="Andreopoulos B."/>
            <person name="Lu D."/>
            <person name="Skrede I."/>
            <person name="Drula E."/>
            <person name="Henrissat B."/>
            <person name="Morin E."/>
            <person name="Kohler A."/>
            <person name="Barry K."/>
            <person name="LaButti K."/>
            <person name="Morin E."/>
            <person name="Salamov A."/>
            <person name="Lipzen A."/>
            <person name="Mereny Z."/>
            <person name="Hegedus B."/>
            <person name="Baldrian P."/>
            <person name="Stursova M."/>
            <person name="Weitz H."/>
            <person name="Taylor A."/>
            <person name="Grigoriev I.V."/>
            <person name="Nagy L.G."/>
            <person name="Martin F."/>
            <person name="Kauserud H."/>
        </authorList>
    </citation>
    <scope>NUCLEOTIDE SEQUENCE</scope>
    <source>
        <strain evidence="3">CBHHK188m</strain>
    </source>
</reference>
<dbReference type="InterPro" id="IPR041457">
    <property type="entry name" value="CxC2_KDZ-assoc"/>
</dbReference>
<comment type="caution">
    <text evidence="3">The sequence shown here is derived from an EMBL/GenBank/DDBJ whole genome shotgun (WGS) entry which is preliminary data.</text>
</comment>
<organism evidence="3 4">
    <name type="scientific">Mycena maculata</name>
    <dbReference type="NCBI Taxonomy" id="230809"/>
    <lineage>
        <taxon>Eukaryota</taxon>
        <taxon>Fungi</taxon>
        <taxon>Dikarya</taxon>
        <taxon>Basidiomycota</taxon>
        <taxon>Agaricomycotina</taxon>
        <taxon>Agaricomycetes</taxon>
        <taxon>Agaricomycetidae</taxon>
        <taxon>Agaricales</taxon>
        <taxon>Marasmiineae</taxon>
        <taxon>Mycenaceae</taxon>
        <taxon>Mycena</taxon>
    </lineage>
</organism>
<feature type="domain" description="CxC2-like cysteine cluster KDZ transposase-associated" evidence="2">
    <location>
        <begin position="78"/>
        <end position="186"/>
    </location>
</feature>
<dbReference type="EMBL" id="JARJLG010000059">
    <property type="protein sequence ID" value="KAJ7757208.1"/>
    <property type="molecule type" value="Genomic_DNA"/>
</dbReference>
<dbReference type="Pfam" id="PF18758">
    <property type="entry name" value="KDZ"/>
    <property type="match status" value="1"/>
</dbReference>
<feature type="region of interest" description="Disordered" evidence="1">
    <location>
        <begin position="736"/>
        <end position="760"/>
    </location>
</feature>
<evidence type="ECO:0000259" key="2">
    <source>
        <dbReference type="Pfam" id="PF18803"/>
    </source>
</evidence>
<proteinExistence type="predicted"/>
<protein>
    <recommendedName>
        <fullName evidence="2">CxC2-like cysteine cluster KDZ transposase-associated domain-containing protein</fullName>
    </recommendedName>
</protein>
<dbReference type="AlphaFoldDB" id="A0AAD7NEF9"/>
<evidence type="ECO:0000256" key="1">
    <source>
        <dbReference type="SAM" id="MobiDB-lite"/>
    </source>
</evidence>
<gene>
    <name evidence="3" type="ORF">DFH07DRAFT_742279</name>
</gene>
<dbReference type="PANTHER" id="PTHR33104">
    <property type="entry name" value="SI:DKEY-29D5.2"/>
    <property type="match status" value="1"/>
</dbReference>
<evidence type="ECO:0000313" key="3">
    <source>
        <dbReference type="EMBL" id="KAJ7757208.1"/>
    </source>
</evidence>
<name>A0AAD7NEF9_9AGAR</name>
<dbReference type="Pfam" id="PF18803">
    <property type="entry name" value="CxC2"/>
    <property type="match status" value="1"/>
</dbReference>
<dbReference type="PANTHER" id="PTHR33104:SF2">
    <property type="entry name" value="CXC3 LIKE CYSTEINE CLUSTER DOMAIN-CONTAINING PROTEIN"/>
    <property type="match status" value="1"/>
</dbReference>
<accession>A0AAD7NEF9</accession>